<keyword evidence="4 7" id="KW-0812">Transmembrane</keyword>
<evidence type="ECO:0000313" key="8">
    <source>
        <dbReference type="EMBL" id="PMB90486.1"/>
    </source>
</evidence>
<keyword evidence="3 8" id="KW-0808">Transferase</keyword>
<evidence type="ECO:0000256" key="5">
    <source>
        <dbReference type="ARBA" id="ARBA00022989"/>
    </source>
</evidence>
<feature type="transmembrane region" description="Helical" evidence="7">
    <location>
        <begin position="191"/>
        <end position="212"/>
    </location>
</feature>
<dbReference type="CDD" id="cd06853">
    <property type="entry name" value="GT_WecA_like"/>
    <property type="match status" value="1"/>
</dbReference>
<proteinExistence type="predicted"/>
<keyword evidence="5 7" id="KW-1133">Transmembrane helix</keyword>
<feature type="transmembrane region" description="Helical" evidence="7">
    <location>
        <begin position="111"/>
        <end position="132"/>
    </location>
</feature>
<name>A0ABX4UV25_9ACTO</name>
<evidence type="ECO:0000256" key="4">
    <source>
        <dbReference type="ARBA" id="ARBA00022692"/>
    </source>
</evidence>
<feature type="transmembrane region" description="Helical" evidence="7">
    <location>
        <begin position="164"/>
        <end position="184"/>
    </location>
</feature>
<feature type="transmembrane region" description="Helical" evidence="7">
    <location>
        <begin position="48"/>
        <end position="67"/>
    </location>
</feature>
<comment type="caution">
    <text evidence="8">The sequence shown here is derived from an EMBL/GenBank/DDBJ whole genome shotgun (WGS) entry which is preliminary data.</text>
</comment>
<keyword evidence="6 7" id="KW-0472">Membrane</keyword>
<evidence type="ECO:0000256" key="7">
    <source>
        <dbReference type="SAM" id="Phobius"/>
    </source>
</evidence>
<feature type="transmembrane region" description="Helical" evidence="7">
    <location>
        <begin position="79"/>
        <end position="99"/>
    </location>
</feature>
<gene>
    <name evidence="8" type="ORF">CJ240_01765</name>
</gene>
<dbReference type="GO" id="GO:0016740">
    <property type="term" value="F:transferase activity"/>
    <property type="evidence" value="ECO:0007669"/>
    <property type="project" value="UniProtKB-KW"/>
</dbReference>
<organism evidence="8 9">
    <name type="scientific">Varibaculum cambriense</name>
    <dbReference type="NCBI Taxonomy" id="184870"/>
    <lineage>
        <taxon>Bacteria</taxon>
        <taxon>Bacillati</taxon>
        <taxon>Actinomycetota</taxon>
        <taxon>Actinomycetes</taxon>
        <taxon>Actinomycetales</taxon>
        <taxon>Actinomycetaceae</taxon>
        <taxon>Varibaculum</taxon>
    </lineage>
</organism>
<sequence>MKAYLLLGVIACAITFLVTPIVRRISLALHVLTPVRERDVHQVPTPRLGGVAMLCGLIGAFLISREMPYFSQFYADPQVWALIFGSIAITLLGVVDDIYDLNWWTKLSGQVLIAAAVAWQGIQVVSFPIFGMTIPSTKMSILITVLIIVFSTNAVNFVDGLDGLAAGITLIGAGAFFIYSYLLIRLTNAQSYASFAAMIGIVIVGVCLGFLASNFHPATIFMGDSGSMLLGLTISCMFIVVTGQIDPVSLGTSQFLPAAIPLLLPLAVMALPFVDMIMAVIRRLANGQSPFKPDRLHLHHRLLKMGHSHRRAVLVMYLWAFYFSVLAVCLLKLDWVAELMLALLGGITCLIVTISYLPGLRSYYARGFNSYPRHAREKEEQ</sequence>
<dbReference type="PANTHER" id="PTHR22926">
    <property type="entry name" value="PHOSPHO-N-ACETYLMURAMOYL-PENTAPEPTIDE-TRANSFERASE"/>
    <property type="match status" value="1"/>
</dbReference>
<feature type="transmembrane region" description="Helical" evidence="7">
    <location>
        <begin position="255"/>
        <end position="274"/>
    </location>
</feature>
<accession>A0ABX4UV25</accession>
<reference evidence="8 9" key="1">
    <citation type="submission" date="2017-09" db="EMBL/GenBank/DDBJ databases">
        <title>Bacterial strain isolated from the female urinary microbiota.</title>
        <authorList>
            <person name="Thomas-White K."/>
            <person name="Kumar N."/>
            <person name="Forster S."/>
            <person name="Putonti C."/>
            <person name="Lawley T."/>
            <person name="Wolfe A.J."/>
        </authorList>
    </citation>
    <scope>NUCLEOTIDE SEQUENCE [LARGE SCALE GENOMIC DNA]</scope>
    <source>
        <strain evidence="8 9">UMB0744</strain>
    </source>
</reference>
<dbReference type="EMBL" id="PNGC01000001">
    <property type="protein sequence ID" value="PMB90486.1"/>
    <property type="molecule type" value="Genomic_DNA"/>
</dbReference>
<evidence type="ECO:0000256" key="3">
    <source>
        <dbReference type="ARBA" id="ARBA00022679"/>
    </source>
</evidence>
<feature type="transmembrane region" description="Helical" evidence="7">
    <location>
        <begin position="139"/>
        <end position="158"/>
    </location>
</feature>
<evidence type="ECO:0000256" key="6">
    <source>
        <dbReference type="ARBA" id="ARBA00023136"/>
    </source>
</evidence>
<dbReference type="RefSeq" id="WP_102183961.1">
    <property type="nucleotide sequence ID" value="NZ_JAHAIW010000002.1"/>
</dbReference>
<dbReference type="InterPro" id="IPR000715">
    <property type="entry name" value="Glycosyl_transferase_4"/>
</dbReference>
<dbReference type="PANTHER" id="PTHR22926:SF3">
    <property type="entry name" value="UNDECAPRENYL-PHOSPHATE ALPHA-N-ACETYLGLUCOSAMINYL 1-PHOSPHATE TRANSFERASE"/>
    <property type="match status" value="1"/>
</dbReference>
<evidence type="ECO:0000313" key="9">
    <source>
        <dbReference type="Proteomes" id="UP000243201"/>
    </source>
</evidence>
<evidence type="ECO:0000256" key="1">
    <source>
        <dbReference type="ARBA" id="ARBA00004651"/>
    </source>
</evidence>
<dbReference type="Proteomes" id="UP000243201">
    <property type="component" value="Unassembled WGS sequence"/>
</dbReference>
<keyword evidence="2" id="KW-1003">Cell membrane</keyword>
<feature type="transmembrane region" description="Helical" evidence="7">
    <location>
        <begin position="312"/>
        <end position="333"/>
    </location>
</feature>
<comment type="subcellular location">
    <subcellularLocation>
        <location evidence="1">Cell membrane</location>
        <topology evidence="1">Multi-pass membrane protein</topology>
    </subcellularLocation>
</comment>
<dbReference type="Pfam" id="PF00953">
    <property type="entry name" value="Glycos_transf_4"/>
    <property type="match status" value="1"/>
</dbReference>
<keyword evidence="9" id="KW-1185">Reference proteome</keyword>
<feature type="transmembrane region" description="Helical" evidence="7">
    <location>
        <begin position="339"/>
        <end position="357"/>
    </location>
</feature>
<protein>
    <submittedName>
        <fullName evidence="8">Undecaprenyl-phosphate alpha-N-acetylglucosaminyl 1-phosphate transferase</fullName>
    </submittedName>
</protein>
<evidence type="ECO:0000256" key="2">
    <source>
        <dbReference type="ARBA" id="ARBA00022475"/>
    </source>
</evidence>